<comment type="caution">
    <text evidence="2">The sequence shown here is derived from an EMBL/GenBank/DDBJ whole genome shotgun (WGS) entry which is preliminary data.</text>
</comment>
<protein>
    <recommendedName>
        <fullName evidence="1">DDE-1 domain-containing protein</fullName>
    </recommendedName>
</protein>
<reference evidence="2 3" key="1">
    <citation type="submission" date="2024-02" db="EMBL/GenBank/DDBJ databases">
        <authorList>
            <person name="Daric V."/>
            <person name="Darras S."/>
        </authorList>
    </citation>
    <scope>NUCLEOTIDE SEQUENCE [LARGE SCALE GENOMIC DNA]</scope>
</reference>
<accession>A0ABP0G2S6</accession>
<evidence type="ECO:0000313" key="2">
    <source>
        <dbReference type="EMBL" id="CAK8685111.1"/>
    </source>
</evidence>
<name>A0ABP0G2S6_CLALP</name>
<proteinExistence type="predicted"/>
<evidence type="ECO:0000313" key="3">
    <source>
        <dbReference type="Proteomes" id="UP001642483"/>
    </source>
</evidence>
<dbReference type="Proteomes" id="UP001642483">
    <property type="component" value="Unassembled WGS sequence"/>
</dbReference>
<organism evidence="2 3">
    <name type="scientific">Clavelina lepadiformis</name>
    <name type="common">Light-bulb sea squirt</name>
    <name type="synonym">Ascidia lepadiformis</name>
    <dbReference type="NCBI Taxonomy" id="159417"/>
    <lineage>
        <taxon>Eukaryota</taxon>
        <taxon>Metazoa</taxon>
        <taxon>Chordata</taxon>
        <taxon>Tunicata</taxon>
        <taxon>Ascidiacea</taxon>
        <taxon>Aplousobranchia</taxon>
        <taxon>Clavelinidae</taxon>
        <taxon>Clavelina</taxon>
    </lineage>
</organism>
<sequence>MLFEDLSCIRGKKKAKDRVSLVVCANATGTHNVPCTLIGKPKSPACIKNRGWPVKYLSQRKAWMDVDTCPQKEQAKRLPRGAAGVAYGNPAHLLDAAHYVKQAWDLISDASVRNSFNKAQLITPLDGGVDEEANFMSDMSEILRCFKSMHISIDKDELERFMLDVDDENNEEYSQAILGDVNEVLETMQTENDDTDDEAGPSNDCAPVEIRKQHRFSLL</sequence>
<evidence type="ECO:0000259" key="1">
    <source>
        <dbReference type="Pfam" id="PF03184"/>
    </source>
</evidence>
<gene>
    <name evidence="2" type="ORF">CVLEPA_LOCUS16264</name>
</gene>
<keyword evidence="3" id="KW-1185">Reference proteome</keyword>
<dbReference type="EMBL" id="CAWYQH010000099">
    <property type="protein sequence ID" value="CAK8685111.1"/>
    <property type="molecule type" value="Genomic_DNA"/>
</dbReference>
<dbReference type="InterPro" id="IPR004875">
    <property type="entry name" value="DDE_SF_endonuclease_dom"/>
</dbReference>
<feature type="domain" description="DDE-1" evidence="1">
    <location>
        <begin position="16"/>
        <end position="67"/>
    </location>
</feature>
<dbReference type="Pfam" id="PF03184">
    <property type="entry name" value="DDE_1"/>
    <property type="match status" value="1"/>
</dbReference>